<dbReference type="InterPro" id="IPR001268">
    <property type="entry name" value="NADH_UbQ_OxRdtase_30kDa_su"/>
</dbReference>
<dbReference type="InterPro" id="IPR037232">
    <property type="entry name" value="NADH_quin_OxRdtase_su_C/D-like"/>
</dbReference>
<protein>
    <submittedName>
        <fullName evidence="7">NADH-quinone oxidoreductase subunit C</fullName>
        <ecNumber evidence="7">1.6.5.11</ecNumber>
    </submittedName>
</protein>
<dbReference type="GO" id="GO:0016491">
    <property type="term" value="F:oxidoreductase activity"/>
    <property type="evidence" value="ECO:0007669"/>
    <property type="project" value="UniProtKB-KW"/>
</dbReference>
<dbReference type="InterPro" id="IPR020396">
    <property type="entry name" value="NADH_UbQ_OxRdtase_CS"/>
</dbReference>
<evidence type="ECO:0000259" key="6">
    <source>
        <dbReference type="Pfam" id="PF00346"/>
    </source>
</evidence>
<keyword evidence="4" id="KW-0520">NAD</keyword>
<dbReference type="RefSeq" id="WP_257911935.1">
    <property type="nucleotide sequence ID" value="NZ_JANPWE010000001.1"/>
</dbReference>
<keyword evidence="8" id="KW-1185">Reference proteome</keyword>
<feature type="domain" description="NADH-quinone oxidoreductase subunit D" evidence="6">
    <location>
        <begin position="297"/>
        <end position="449"/>
    </location>
</feature>
<dbReference type="EMBL" id="JANPWE010000001">
    <property type="protein sequence ID" value="MCR6544309.1"/>
    <property type="molecule type" value="Genomic_DNA"/>
</dbReference>
<gene>
    <name evidence="7" type="ORF">NVS47_02065</name>
</gene>
<keyword evidence="2" id="KW-0813">Transport</keyword>
<evidence type="ECO:0000256" key="4">
    <source>
        <dbReference type="ARBA" id="ARBA00023027"/>
    </source>
</evidence>
<dbReference type="Gene3D" id="3.30.460.80">
    <property type="entry name" value="NADH:ubiquinone oxidoreductase, 30kDa subunit"/>
    <property type="match status" value="1"/>
</dbReference>
<feature type="domain" description="NADH:ubiquinone oxidoreductase 30kDa subunit" evidence="5">
    <location>
        <begin position="32"/>
        <end position="151"/>
    </location>
</feature>
<comment type="caution">
    <text evidence="7">The sequence shown here is derived from an EMBL/GenBank/DDBJ whole genome shotgun (WGS) entry which is preliminary data.</text>
</comment>
<dbReference type="PANTHER" id="PTHR43485:SF1">
    <property type="entry name" value="FORMATE HYDROGENLYASE SUBUNIT 5-RELATED"/>
    <property type="match status" value="1"/>
</dbReference>
<name>A0ABT1Y0B6_9FIRM</name>
<proteinExistence type="predicted"/>
<dbReference type="PROSITE" id="PS00542">
    <property type="entry name" value="COMPLEX1_30K"/>
    <property type="match status" value="1"/>
</dbReference>
<keyword evidence="3 7" id="KW-0560">Oxidoreductase</keyword>
<accession>A0ABT1Y0B6</accession>
<dbReference type="InterPro" id="IPR052197">
    <property type="entry name" value="ComplexI_49kDa-like"/>
</dbReference>
<dbReference type="Gene3D" id="1.10.645.10">
    <property type="entry name" value="Cytochrome-c3 Hydrogenase, chain B"/>
    <property type="match status" value="1"/>
</dbReference>
<dbReference type="SUPFAM" id="SSF56762">
    <property type="entry name" value="HydB/Nqo4-like"/>
    <property type="match status" value="1"/>
</dbReference>
<sequence>MNKKDYRKILVEKFADHIISQKIAHTNEFYLEVNPRIILEIITFIDQELNCPLISMFANDERILSDRFVLYYAFADRDQGVLLIIKTGIAPEDPTFTSIAVKIPGAAVYEREIKDLFGLIPQGHPDPKRLIFHSNWPKGIYPLRKDFNGQEKPPFDNQEMPFTQVMGDGVYEIPVGPVHAGIIEPGHFRFSVAGEPIINLEAQLYFVHKGIEKMCEGRSIEHCLYVAERISGDETFANSQAYCQAIEKIAQVTIPERAMYTRVIFGELERLTSHLGDLTGICTDVAYGFAASQFNMLRAWAYDLADELCGMRFLRSVNKLGGCRLDFVAGKEKKILESLAKMKKELRETITIIKNKNMFIDRVEHTGILEHQIALDLNAVGPGGRASGIHYDVRRSFPYEVYDKLHFTIPNHKNGDVNCRMNVKIEECQTSLDIINQAVESMPQGKIREPFHEVPPYQFAFSLVESPRGENVHWVMTGENNTLYRYKIRTPSFCNWPALCHAVKGNVVPDFPLINKSFNLSYAGNDL</sequence>
<dbReference type="Pfam" id="PF00346">
    <property type="entry name" value="Complex1_49kDa"/>
    <property type="match status" value="2"/>
</dbReference>
<feature type="domain" description="NADH-quinone oxidoreductase subunit D" evidence="6">
    <location>
        <begin position="456"/>
        <end position="523"/>
    </location>
</feature>
<dbReference type="SUPFAM" id="SSF143243">
    <property type="entry name" value="Nqo5-like"/>
    <property type="match status" value="1"/>
</dbReference>
<dbReference type="PANTHER" id="PTHR43485">
    <property type="entry name" value="HYDROGENASE-4 COMPONENT G"/>
    <property type="match status" value="1"/>
</dbReference>
<evidence type="ECO:0000256" key="1">
    <source>
        <dbReference type="ARBA" id="ARBA00004202"/>
    </source>
</evidence>
<dbReference type="EC" id="1.6.5.11" evidence="7"/>
<evidence type="ECO:0000259" key="5">
    <source>
        <dbReference type="Pfam" id="PF00329"/>
    </source>
</evidence>
<evidence type="ECO:0000256" key="3">
    <source>
        <dbReference type="ARBA" id="ARBA00023002"/>
    </source>
</evidence>
<organism evidence="7 8">
    <name type="scientific">Dehalobacterium formicoaceticum</name>
    <dbReference type="NCBI Taxonomy" id="51515"/>
    <lineage>
        <taxon>Bacteria</taxon>
        <taxon>Bacillati</taxon>
        <taxon>Bacillota</taxon>
        <taxon>Clostridia</taxon>
        <taxon>Eubacteriales</taxon>
        <taxon>Peptococcaceae</taxon>
        <taxon>Dehalobacterium</taxon>
    </lineage>
</organism>
<evidence type="ECO:0000313" key="7">
    <source>
        <dbReference type="EMBL" id="MCR6544309.1"/>
    </source>
</evidence>
<reference evidence="7 8" key="1">
    <citation type="submission" date="2022-08" db="EMBL/GenBank/DDBJ databases">
        <title>Proteogenomics of the novel Dehalobacterium formicoaceticum strain EZ94 highlights a key role of methyltransferases during anaerobic dichloromethane degradation.</title>
        <authorList>
            <person name="Wasmund K."/>
        </authorList>
    </citation>
    <scope>NUCLEOTIDE SEQUENCE [LARGE SCALE GENOMIC DNA]</scope>
    <source>
        <strain evidence="7 8">EZ94</strain>
    </source>
</reference>
<dbReference type="Proteomes" id="UP001524944">
    <property type="component" value="Unassembled WGS sequence"/>
</dbReference>
<dbReference type="Pfam" id="PF00329">
    <property type="entry name" value="Complex1_30kDa"/>
    <property type="match status" value="1"/>
</dbReference>
<dbReference type="InterPro" id="IPR029014">
    <property type="entry name" value="NiFe-Hase_large"/>
</dbReference>
<evidence type="ECO:0000256" key="2">
    <source>
        <dbReference type="ARBA" id="ARBA00022448"/>
    </source>
</evidence>
<comment type="subcellular location">
    <subcellularLocation>
        <location evidence="1">Cell membrane</location>
        <topology evidence="1">Peripheral membrane protein</topology>
    </subcellularLocation>
</comment>
<evidence type="ECO:0000313" key="8">
    <source>
        <dbReference type="Proteomes" id="UP001524944"/>
    </source>
</evidence>
<dbReference type="InterPro" id="IPR001135">
    <property type="entry name" value="NADH_Q_OxRdtase_suD"/>
</dbReference>